<keyword evidence="14" id="KW-1185">Reference proteome</keyword>
<evidence type="ECO:0000256" key="3">
    <source>
        <dbReference type="ARBA" id="ARBA00022723"/>
    </source>
</evidence>
<evidence type="ECO:0000256" key="11">
    <source>
        <dbReference type="RuleBase" id="RU004253"/>
    </source>
</evidence>
<dbReference type="InterPro" id="IPR036206">
    <property type="entry name" value="ThiamineP_synth_sf"/>
</dbReference>
<keyword evidence="2 9" id="KW-0808">Transferase</keyword>
<comment type="cofactor">
    <cofactor evidence="9">
        <name>Mg(2+)</name>
        <dbReference type="ChEBI" id="CHEBI:18420"/>
    </cofactor>
    <text evidence="9">Binds 1 Mg(2+) ion per subunit.</text>
</comment>
<evidence type="ECO:0000256" key="8">
    <source>
        <dbReference type="ARBA" id="ARBA00047883"/>
    </source>
</evidence>
<sequence length="210" mass="22458">MTISSFHYIVTQPEQAAVACSAGADWIQLRLKNKPYEDWKAIAQETLAVCQASGARLIINDNPHLAGEIGADGVHLGKEDMPLAQARKLVGSEVIIGGTANTLEDIVQHYQSGADYIGLGPYRFTTTKEKLSPILGLAGYKGIMEALQQQGISIPVIAIGGITRTDVPLLRQVGVHGIAVSSAVSAAADPAEQTRLFLTLLYESIADHRR</sequence>
<reference evidence="14" key="1">
    <citation type="submission" date="2018-02" db="EMBL/GenBank/DDBJ databases">
        <title>Genome sequencing of Solimonas sp. HR-BB.</title>
        <authorList>
            <person name="Lee Y."/>
            <person name="Jeon C.O."/>
        </authorList>
    </citation>
    <scope>NUCLEOTIDE SEQUENCE [LARGE SCALE GENOMIC DNA]</scope>
    <source>
        <strain evidence="14">HR-U</strain>
    </source>
</reference>
<comment type="function">
    <text evidence="9">Condenses 4-methyl-5-(beta-hydroxyethyl)thiazole monophosphate (THZ-P) and 2-methyl-4-amino-5-hydroxymethyl pyrimidine pyrophosphate (HMP-PP) to form thiamine monophosphate (TMP).</text>
</comment>
<evidence type="ECO:0000256" key="2">
    <source>
        <dbReference type="ARBA" id="ARBA00022679"/>
    </source>
</evidence>
<organism evidence="13 14">
    <name type="scientific">Siphonobacter curvatus</name>
    <dbReference type="NCBI Taxonomy" id="2094562"/>
    <lineage>
        <taxon>Bacteria</taxon>
        <taxon>Pseudomonadati</taxon>
        <taxon>Bacteroidota</taxon>
        <taxon>Cytophagia</taxon>
        <taxon>Cytophagales</taxon>
        <taxon>Cytophagaceae</taxon>
        <taxon>Siphonobacter</taxon>
    </lineage>
</organism>
<comment type="catalytic activity">
    <reaction evidence="7 9 10">
        <text>2-(2-carboxy-4-methylthiazol-5-yl)ethyl phosphate + 4-amino-2-methyl-5-(diphosphooxymethyl)pyrimidine + 2 H(+) = thiamine phosphate + CO2 + diphosphate</text>
        <dbReference type="Rhea" id="RHEA:47848"/>
        <dbReference type="ChEBI" id="CHEBI:15378"/>
        <dbReference type="ChEBI" id="CHEBI:16526"/>
        <dbReference type="ChEBI" id="CHEBI:33019"/>
        <dbReference type="ChEBI" id="CHEBI:37575"/>
        <dbReference type="ChEBI" id="CHEBI:57841"/>
        <dbReference type="ChEBI" id="CHEBI:62890"/>
        <dbReference type="EC" id="2.5.1.3"/>
    </reaction>
</comment>
<feature type="binding site" evidence="9">
    <location>
        <position position="61"/>
    </location>
    <ligand>
        <name>Mg(2+)</name>
        <dbReference type="ChEBI" id="CHEBI:18420"/>
    </ligand>
</feature>
<dbReference type="EC" id="2.5.1.3" evidence="9"/>
<dbReference type="Proteomes" id="UP000239590">
    <property type="component" value="Unassembled WGS sequence"/>
</dbReference>
<dbReference type="OrthoDB" id="9812206at2"/>
<comment type="caution">
    <text evidence="9">Lacks conserved residue(s) required for the propagation of feature annotation.</text>
</comment>
<dbReference type="GO" id="GO:0009228">
    <property type="term" value="P:thiamine biosynthetic process"/>
    <property type="evidence" value="ECO:0007669"/>
    <property type="project" value="UniProtKB-KW"/>
</dbReference>
<evidence type="ECO:0000256" key="4">
    <source>
        <dbReference type="ARBA" id="ARBA00022842"/>
    </source>
</evidence>
<comment type="catalytic activity">
    <reaction evidence="8 9 10">
        <text>2-[(2R,5Z)-2-carboxy-4-methylthiazol-5(2H)-ylidene]ethyl phosphate + 4-amino-2-methyl-5-(diphosphooxymethyl)pyrimidine + 2 H(+) = thiamine phosphate + CO2 + diphosphate</text>
        <dbReference type="Rhea" id="RHEA:47844"/>
        <dbReference type="ChEBI" id="CHEBI:15378"/>
        <dbReference type="ChEBI" id="CHEBI:16526"/>
        <dbReference type="ChEBI" id="CHEBI:33019"/>
        <dbReference type="ChEBI" id="CHEBI:37575"/>
        <dbReference type="ChEBI" id="CHEBI:57841"/>
        <dbReference type="ChEBI" id="CHEBI:62899"/>
        <dbReference type="EC" id="2.5.1.3"/>
    </reaction>
</comment>
<keyword evidence="4 9" id="KW-0460">Magnesium</keyword>
<evidence type="ECO:0000256" key="6">
    <source>
        <dbReference type="ARBA" id="ARBA00047334"/>
    </source>
</evidence>
<feature type="binding site" evidence="9">
    <location>
        <position position="161"/>
    </location>
    <ligand>
        <name>2-[(2R,5Z)-2-carboxy-4-methylthiazol-5(2H)-ylidene]ethyl phosphate</name>
        <dbReference type="ChEBI" id="CHEBI:62899"/>
    </ligand>
</feature>
<accession>A0A2S7INP9</accession>
<dbReference type="InterPro" id="IPR022998">
    <property type="entry name" value="ThiamineP_synth_TenI"/>
</dbReference>
<comment type="catalytic activity">
    <reaction evidence="6 9 10">
        <text>4-methyl-5-(2-phosphooxyethyl)-thiazole + 4-amino-2-methyl-5-(diphosphooxymethyl)pyrimidine + H(+) = thiamine phosphate + diphosphate</text>
        <dbReference type="Rhea" id="RHEA:22328"/>
        <dbReference type="ChEBI" id="CHEBI:15378"/>
        <dbReference type="ChEBI" id="CHEBI:33019"/>
        <dbReference type="ChEBI" id="CHEBI:37575"/>
        <dbReference type="ChEBI" id="CHEBI:57841"/>
        <dbReference type="ChEBI" id="CHEBI:58296"/>
        <dbReference type="EC" id="2.5.1.3"/>
    </reaction>
</comment>
<dbReference type="AlphaFoldDB" id="A0A2S7INP9"/>
<dbReference type="NCBIfam" id="TIGR00693">
    <property type="entry name" value="thiE"/>
    <property type="match status" value="1"/>
</dbReference>
<dbReference type="NCBIfam" id="NF000736">
    <property type="entry name" value="PRK00043.2-3"/>
    <property type="match status" value="1"/>
</dbReference>
<feature type="domain" description="Thiamine phosphate synthase/TenI" evidence="12">
    <location>
        <begin position="12"/>
        <end position="184"/>
    </location>
</feature>
<keyword evidence="3 9" id="KW-0479">Metal-binding</keyword>
<dbReference type="Gene3D" id="3.20.20.70">
    <property type="entry name" value="Aldolase class I"/>
    <property type="match status" value="1"/>
</dbReference>
<dbReference type="UniPathway" id="UPA00060">
    <property type="reaction ID" value="UER00141"/>
</dbReference>
<evidence type="ECO:0000256" key="10">
    <source>
        <dbReference type="RuleBase" id="RU003826"/>
    </source>
</evidence>
<dbReference type="GO" id="GO:0000287">
    <property type="term" value="F:magnesium ion binding"/>
    <property type="evidence" value="ECO:0007669"/>
    <property type="project" value="UniProtKB-UniRule"/>
</dbReference>
<comment type="pathway">
    <text evidence="1 9 11">Cofactor biosynthesis; thiamine diphosphate biosynthesis; thiamine phosphate from 4-amino-2-methyl-5-diphosphomethylpyrimidine and 4-methyl-5-(2-phosphoethyl)-thiazole: step 1/1.</text>
</comment>
<dbReference type="EMBL" id="PTRA01000001">
    <property type="protein sequence ID" value="PQA59352.1"/>
    <property type="molecule type" value="Genomic_DNA"/>
</dbReference>
<dbReference type="RefSeq" id="WP_104710781.1">
    <property type="nucleotide sequence ID" value="NZ_PTRA01000001.1"/>
</dbReference>
<gene>
    <name evidence="9" type="primary">thiE</name>
    <name evidence="13" type="ORF">C5O19_06785</name>
</gene>
<keyword evidence="5 9" id="KW-0784">Thiamine biosynthesis</keyword>
<name>A0A2S7INP9_9BACT</name>
<dbReference type="InterPro" id="IPR034291">
    <property type="entry name" value="TMP_synthase"/>
</dbReference>
<evidence type="ECO:0000259" key="12">
    <source>
        <dbReference type="Pfam" id="PF02581"/>
    </source>
</evidence>
<evidence type="ECO:0000256" key="7">
    <source>
        <dbReference type="ARBA" id="ARBA00047851"/>
    </source>
</evidence>
<dbReference type="PANTHER" id="PTHR20857">
    <property type="entry name" value="THIAMINE-PHOSPHATE PYROPHOSPHORYLASE"/>
    <property type="match status" value="1"/>
</dbReference>
<comment type="caution">
    <text evidence="13">The sequence shown here is derived from an EMBL/GenBank/DDBJ whole genome shotgun (WGS) entry which is preliminary data.</text>
</comment>
<feature type="binding site" evidence="9">
    <location>
        <position position="128"/>
    </location>
    <ligand>
        <name>4-amino-2-methyl-5-(diphosphooxymethyl)pyrimidine</name>
        <dbReference type="ChEBI" id="CHEBI:57841"/>
    </ligand>
</feature>
<dbReference type="PANTHER" id="PTHR20857:SF15">
    <property type="entry name" value="THIAMINE-PHOSPHATE SYNTHASE"/>
    <property type="match status" value="1"/>
</dbReference>
<dbReference type="HAMAP" id="MF_00097">
    <property type="entry name" value="TMP_synthase"/>
    <property type="match status" value="1"/>
</dbReference>
<feature type="binding site" evidence="9">
    <location>
        <position position="80"/>
    </location>
    <ligand>
        <name>Mg(2+)</name>
        <dbReference type="ChEBI" id="CHEBI:18420"/>
    </ligand>
</feature>
<dbReference type="GO" id="GO:0009229">
    <property type="term" value="P:thiamine diphosphate biosynthetic process"/>
    <property type="evidence" value="ECO:0007669"/>
    <property type="project" value="UniProtKB-UniRule"/>
</dbReference>
<feature type="binding site" evidence="9">
    <location>
        <position position="60"/>
    </location>
    <ligand>
        <name>4-amino-2-methyl-5-(diphosphooxymethyl)pyrimidine</name>
        <dbReference type="ChEBI" id="CHEBI:57841"/>
    </ligand>
</feature>
<evidence type="ECO:0000313" key="13">
    <source>
        <dbReference type="EMBL" id="PQA59352.1"/>
    </source>
</evidence>
<evidence type="ECO:0000256" key="1">
    <source>
        <dbReference type="ARBA" id="ARBA00005165"/>
    </source>
</evidence>
<feature type="binding site" evidence="9">
    <location>
        <position position="99"/>
    </location>
    <ligand>
        <name>4-amino-2-methyl-5-(diphosphooxymethyl)pyrimidine</name>
        <dbReference type="ChEBI" id="CHEBI:57841"/>
    </ligand>
</feature>
<dbReference type="InterPro" id="IPR013785">
    <property type="entry name" value="Aldolase_TIM"/>
</dbReference>
<evidence type="ECO:0000256" key="9">
    <source>
        <dbReference type="HAMAP-Rule" id="MF_00097"/>
    </source>
</evidence>
<protein>
    <recommendedName>
        <fullName evidence="9">Thiamine-phosphate synthase</fullName>
        <shortName evidence="9">TP synthase</shortName>
        <shortName evidence="9">TPS</shortName>
        <ecNumber evidence="9">2.5.1.3</ecNumber>
    </recommendedName>
    <alternativeName>
        <fullName evidence="9">Thiamine-phosphate pyrophosphorylase</fullName>
        <shortName evidence="9">TMP pyrophosphorylase</shortName>
        <shortName evidence="9">TMP-PPase</shortName>
    </alternativeName>
</protein>
<dbReference type="Pfam" id="PF02581">
    <property type="entry name" value="TMP-TENI"/>
    <property type="match status" value="1"/>
</dbReference>
<dbReference type="GO" id="GO:0005737">
    <property type="term" value="C:cytoplasm"/>
    <property type="evidence" value="ECO:0007669"/>
    <property type="project" value="TreeGrafter"/>
</dbReference>
<comment type="similarity">
    <text evidence="9 10">Belongs to the thiamine-phosphate synthase family.</text>
</comment>
<feature type="binding site" evidence="9">
    <location>
        <begin position="28"/>
        <end position="32"/>
    </location>
    <ligand>
        <name>4-amino-2-methyl-5-(diphosphooxymethyl)pyrimidine</name>
        <dbReference type="ChEBI" id="CHEBI:57841"/>
    </ligand>
</feature>
<proteinExistence type="inferred from homology"/>
<feature type="binding site" evidence="9">
    <location>
        <begin position="125"/>
        <end position="127"/>
    </location>
    <ligand>
        <name>2-[(2R,5Z)-2-carboxy-4-methylthiazol-5(2H)-ylidene]ethyl phosphate</name>
        <dbReference type="ChEBI" id="CHEBI:62899"/>
    </ligand>
</feature>
<dbReference type="CDD" id="cd00564">
    <property type="entry name" value="TMP_TenI"/>
    <property type="match status" value="1"/>
</dbReference>
<dbReference type="GO" id="GO:0004789">
    <property type="term" value="F:thiamine-phosphate diphosphorylase activity"/>
    <property type="evidence" value="ECO:0007669"/>
    <property type="project" value="UniProtKB-UniRule"/>
</dbReference>
<dbReference type="SUPFAM" id="SSF51391">
    <property type="entry name" value="Thiamin phosphate synthase"/>
    <property type="match status" value="1"/>
</dbReference>
<evidence type="ECO:0000313" key="14">
    <source>
        <dbReference type="Proteomes" id="UP000239590"/>
    </source>
</evidence>
<evidence type="ECO:0000256" key="5">
    <source>
        <dbReference type="ARBA" id="ARBA00022977"/>
    </source>
</evidence>